<dbReference type="Pfam" id="PF00486">
    <property type="entry name" value="Trans_reg_C"/>
    <property type="match status" value="1"/>
</dbReference>
<evidence type="ECO:0000256" key="3">
    <source>
        <dbReference type="ARBA" id="ARBA00023012"/>
    </source>
</evidence>
<dbReference type="Gene3D" id="3.40.50.2300">
    <property type="match status" value="1"/>
</dbReference>
<dbReference type="Gene3D" id="1.10.10.10">
    <property type="entry name" value="Winged helix-like DNA-binding domain superfamily/Winged helix DNA-binding domain"/>
    <property type="match status" value="1"/>
</dbReference>
<keyword evidence="2 7" id="KW-0597">Phosphoprotein</keyword>
<dbReference type="FunFam" id="1.10.10.10:FF:000005">
    <property type="entry name" value="Two-component system response regulator"/>
    <property type="match status" value="1"/>
</dbReference>
<organism evidence="11 12">
    <name type="scientific">Streptomyces kasugaensis</name>
    <dbReference type="NCBI Taxonomy" id="1946"/>
    <lineage>
        <taxon>Bacteria</taxon>
        <taxon>Bacillati</taxon>
        <taxon>Actinomycetota</taxon>
        <taxon>Actinomycetes</taxon>
        <taxon>Kitasatosporales</taxon>
        <taxon>Streptomycetaceae</taxon>
        <taxon>Streptomyces</taxon>
    </lineage>
</organism>
<gene>
    <name evidence="11" type="ORF">EYS09_14650</name>
</gene>
<dbReference type="GO" id="GO:0000976">
    <property type="term" value="F:transcription cis-regulatory region binding"/>
    <property type="evidence" value="ECO:0007669"/>
    <property type="project" value="TreeGrafter"/>
</dbReference>
<dbReference type="Pfam" id="PF00072">
    <property type="entry name" value="Response_reg"/>
    <property type="match status" value="1"/>
</dbReference>
<dbReference type="GO" id="GO:0006355">
    <property type="term" value="P:regulation of DNA-templated transcription"/>
    <property type="evidence" value="ECO:0007669"/>
    <property type="project" value="InterPro"/>
</dbReference>
<dbReference type="GO" id="GO:0000156">
    <property type="term" value="F:phosphorelay response regulator activity"/>
    <property type="evidence" value="ECO:0007669"/>
    <property type="project" value="TreeGrafter"/>
</dbReference>
<feature type="domain" description="OmpR/PhoB-type" evidence="10">
    <location>
        <begin position="172"/>
        <end position="270"/>
    </location>
</feature>
<feature type="modified residue" description="4-aspartylphosphate" evidence="7">
    <location>
        <position position="53"/>
    </location>
</feature>
<dbReference type="RefSeq" id="WP_131123553.1">
    <property type="nucleotide sequence ID" value="NZ_SIXH01000105.1"/>
</dbReference>
<evidence type="ECO:0000313" key="12">
    <source>
        <dbReference type="Proteomes" id="UP000292452"/>
    </source>
</evidence>
<dbReference type="PROSITE" id="PS50110">
    <property type="entry name" value="RESPONSE_REGULATORY"/>
    <property type="match status" value="1"/>
</dbReference>
<dbReference type="InterPro" id="IPR039420">
    <property type="entry name" value="WalR-like"/>
</dbReference>
<accession>A0A4V2JIL6</accession>
<dbReference type="InterPro" id="IPR001867">
    <property type="entry name" value="OmpR/PhoB-type_DNA-bd"/>
</dbReference>
<keyword evidence="4" id="KW-0805">Transcription regulation</keyword>
<dbReference type="SMART" id="SM00862">
    <property type="entry name" value="Trans_reg_C"/>
    <property type="match status" value="1"/>
</dbReference>
<evidence type="ECO:0000256" key="7">
    <source>
        <dbReference type="PROSITE-ProRule" id="PRU00169"/>
    </source>
</evidence>
<dbReference type="EMBL" id="SIXH01000105">
    <property type="protein sequence ID" value="TBO58971.1"/>
    <property type="molecule type" value="Genomic_DNA"/>
</dbReference>
<keyword evidence="3" id="KW-0902">Two-component regulatory system</keyword>
<dbReference type="InterPro" id="IPR016032">
    <property type="entry name" value="Sig_transdc_resp-reg_C-effctor"/>
</dbReference>
<dbReference type="InterPro" id="IPR036388">
    <property type="entry name" value="WH-like_DNA-bd_sf"/>
</dbReference>
<evidence type="ECO:0000256" key="5">
    <source>
        <dbReference type="ARBA" id="ARBA00023125"/>
    </source>
</evidence>
<sequence length="271" mass="28940">MTYAVLLAEDDRPIRTALERALTLEGYRVTAVADGIQALATAHRERPDVILLDVMMPGIDGLQVCQVLRAEQDRTPILMLTARVDTADRIAGLDAGADDYVVKPFEVEEVFARLRALLRRTAPAGRAGADGPAGADGTADAGAGAGDGSGVGAGAGGKSGNGEAYDTRAVDSGVVEAADLRIDGLSRRAWRGPRELELTRTEFELLELLARNAGIVLDHSTIYDRIWGYDFGPGSKNLAVYVGYLRRKVDVPGSRPLIHTVRGVGYVLRED</sequence>
<evidence type="ECO:0000256" key="4">
    <source>
        <dbReference type="ARBA" id="ARBA00023015"/>
    </source>
</evidence>
<proteinExistence type="predicted"/>
<evidence type="ECO:0000256" key="6">
    <source>
        <dbReference type="ARBA" id="ARBA00023163"/>
    </source>
</evidence>
<evidence type="ECO:0000256" key="8">
    <source>
        <dbReference type="PROSITE-ProRule" id="PRU01091"/>
    </source>
</evidence>
<comment type="caution">
    <text evidence="11">The sequence shown here is derived from an EMBL/GenBank/DDBJ whole genome shotgun (WGS) entry which is preliminary data.</text>
</comment>
<dbReference type="SMART" id="SM00448">
    <property type="entry name" value="REC"/>
    <property type="match status" value="1"/>
</dbReference>
<keyword evidence="6" id="KW-0804">Transcription</keyword>
<evidence type="ECO:0000259" key="9">
    <source>
        <dbReference type="PROSITE" id="PS50110"/>
    </source>
</evidence>
<dbReference type="CDD" id="cd17574">
    <property type="entry name" value="REC_OmpR"/>
    <property type="match status" value="1"/>
</dbReference>
<evidence type="ECO:0000256" key="2">
    <source>
        <dbReference type="ARBA" id="ARBA00022553"/>
    </source>
</evidence>
<evidence type="ECO:0000313" key="11">
    <source>
        <dbReference type="EMBL" id="TBO58971.1"/>
    </source>
</evidence>
<keyword evidence="12" id="KW-1185">Reference proteome</keyword>
<evidence type="ECO:0000256" key="1">
    <source>
        <dbReference type="ARBA" id="ARBA00004496"/>
    </source>
</evidence>
<reference evidence="11 12" key="1">
    <citation type="submission" date="2019-02" db="EMBL/GenBank/DDBJ databases">
        <title>Draft Genome Sequence of Streptomyces sp. AM-2504, identified by 16S rRNA comparative analysis as a Streptomyces Kasugaensis strain.</title>
        <authorList>
            <person name="Napolioni V."/>
            <person name="Giuliodori A.M."/>
            <person name="Spurio R."/>
            <person name="Fabbretti A."/>
        </authorList>
    </citation>
    <scope>NUCLEOTIDE SEQUENCE [LARGE SCALE GENOMIC DNA]</scope>
    <source>
        <strain evidence="11 12">AM-2504</strain>
    </source>
</reference>
<dbReference type="GO" id="GO:0032993">
    <property type="term" value="C:protein-DNA complex"/>
    <property type="evidence" value="ECO:0007669"/>
    <property type="project" value="TreeGrafter"/>
</dbReference>
<dbReference type="SUPFAM" id="SSF46894">
    <property type="entry name" value="C-terminal effector domain of the bipartite response regulators"/>
    <property type="match status" value="1"/>
</dbReference>
<feature type="DNA-binding region" description="OmpR/PhoB-type" evidence="8">
    <location>
        <begin position="172"/>
        <end position="270"/>
    </location>
</feature>
<comment type="subcellular location">
    <subcellularLocation>
        <location evidence="1">Cytoplasm</location>
    </subcellularLocation>
</comment>
<protein>
    <submittedName>
        <fullName evidence="11">Response regulator transcription factor</fullName>
    </submittedName>
</protein>
<dbReference type="SUPFAM" id="SSF52172">
    <property type="entry name" value="CheY-like"/>
    <property type="match status" value="1"/>
</dbReference>
<dbReference type="AlphaFoldDB" id="A0A4V2JIL6"/>
<evidence type="ECO:0000259" key="10">
    <source>
        <dbReference type="PROSITE" id="PS51755"/>
    </source>
</evidence>
<dbReference type="FunFam" id="3.40.50.2300:FF:000001">
    <property type="entry name" value="DNA-binding response regulator PhoB"/>
    <property type="match status" value="1"/>
</dbReference>
<dbReference type="InterPro" id="IPR011006">
    <property type="entry name" value="CheY-like_superfamily"/>
</dbReference>
<dbReference type="PANTHER" id="PTHR48111">
    <property type="entry name" value="REGULATOR OF RPOS"/>
    <property type="match status" value="1"/>
</dbReference>
<name>A0A4V2JIL6_STRKA</name>
<dbReference type="Proteomes" id="UP000292452">
    <property type="component" value="Unassembled WGS sequence"/>
</dbReference>
<dbReference type="InterPro" id="IPR001789">
    <property type="entry name" value="Sig_transdc_resp-reg_receiver"/>
</dbReference>
<dbReference type="PANTHER" id="PTHR48111:SF22">
    <property type="entry name" value="REGULATOR OF RPOS"/>
    <property type="match status" value="1"/>
</dbReference>
<dbReference type="PROSITE" id="PS51755">
    <property type="entry name" value="OMPR_PHOB"/>
    <property type="match status" value="1"/>
</dbReference>
<keyword evidence="5 8" id="KW-0238">DNA-binding</keyword>
<dbReference type="CDD" id="cd00383">
    <property type="entry name" value="trans_reg_C"/>
    <property type="match status" value="1"/>
</dbReference>
<feature type="domain" description="Response regulatory" evidence="9">
    <location>
        <begin position="4"/>
        <end position="118"/>
    </location>
</feature>
<dbReference type="GO" id="GO:0005829">
    <property type="term" value="C:cytosol"/>
    <property type="evidence" value="ECO:0007669"/>
    <property type="project" value="TreeGrafter"/>
</dbReference>